<dbReference type="InterPro" id="IPR050249">
    <property type="entry name" value="Pseudomonas-type_ThrB"/>
</dbReference>
<feature type="domain" description="Aminoglycoside phosphotransferase" evidence="9">
    <location>
        <begin position="27"/>
        <end position="247"/>
    </location>
</feature>
<evidence type="ECO:0000256" key="2">
    <source>
        <dbReference type="ARBA" id="ARBA00022679"/>
    </source>
</evidence>
<dbReference type="SUPFAM" id="SSF56112">
    <property type="entry name" value="Protein kinase-like (PK-like)"/>
    <property type="match status" value="1"/>
</dbReference>
<evidence type="ECO:0000256" key="7">
    <source>
        <dbReference type="ARBA" id="ARBA00038240"/>
    </source>
</evidence>
<dbReference type="STRING" id="1945520.A1019T_01763"/>
<keyword evidence="1 8" id="KW-0028">Amino-acid biosynthesis</keyword>
<dbReference type="UniPathway" id="UPA00050">
    <property type="reaction ID" value="UER00064"/>
</dbReference>
<dbReference type="GO" id="GO:0004413">
    <property type="term" value="F:homoserine kinase activity"/>
    <property type="evidence" value="ECO:0007669"/>
    <property type="project" value="UniProtKB-UniRule"/>
</dbReference>
<dbReference type="InterPro" id="IPR055760">
    <property type="entry name" value="DUF7336"/>
</dbReference>
<dbReference type="EMBL" id="FUGD01000104">
    <property type="protein sequence ID" value="SJM37779.1"/>
    <property type="molecule type" value="Genomic_DNA"/>
</dbReference>
<dbReference type="PANTHER" id="PTHR21064:SF6">
    <property type="entry name" value="AMINOGLYCOSIDE PHOSPHOTRANSFERASE DOMAIN-CONTAINING PROTEIN"/>
    <property type="match status" value="1"/>
</dbReference>
<keyword evidence="3 8" id="KW-0791">Threonine biosynthesis</keyword>
<proteinExistence type="inferred from homology"/>
<accession>A0A1R4EH96</accession>
<dbReference type="Pfam" id="PF24024">
    <property type="entry name" value="DUF7336"/>
    <property type="match status" value="1"/>
</dbReference>
<evidence type="ECO:0000256" key="8">
    <source>
        <dbReference type="HAMAP-Rule" id="MF_00301"/>
    </source>
</evidence>
<evidence type="ECO:0000259" key="9">
    <source>
        <dbReference type="Pfam" id="PF01636"/>
    </source>
</evidence>
<evidence type="ECO:0000256" key="1">
    <source>
        <dbReference type="ARBA" id="ARBA00022605"/>
    </source>
</evidence>
<organism evidence="11 12">
    <name type="scientific">Psychrobacter pasteurii</name>
    <dbReference type="NCBI Taxonomy" id="1945520"/>
    <lineage>
        <taxon>Bacteria</taxon>
        <taxon>Pseudomonadati</taxon>
        <taxon>Pseudomonadota</taxon>
        <taxon>Gammaproteobacteria</taxon>
        <taxon>Moraxellales</taxon>
        <taxon>Moraxellaceae</taxon>
        <taxon>Psychrobacter</taxon>
    </lineage>
</organism>
<dbReference type="Proteomes" id="UP000188169">
    <property type="component" value="Unassembled WGS sequence"/>
</dbReference>
<dbReference type="PANTHER" id="PTHR21064">
    <property type="entry name" value="AMINOGLYCOSIDE PHOSPHOTRANSFERASE DOMAIN-CONTAINING PROTEIN-RELATED"/>
    <property type="match status" value="1"/>
</dbReference>
<protein>
    <recommendedName>
        <fullName evidence="8">Homoserine kinase</fullName>
        <shortName evidence="8">HK</shortName>
        <shortName evidence="8">HSK</shortName>
        <ecNumber evidence="8">2.7.1.39</ecNumber>
    </recommendedName>
</protein>
<keyword evidence="12" id="KW-1185">Reference proteome</keyword>
<dbReference type="OrthoDB" id="9777460at2"/>
<comment type="pathway">
    <text evidence="8">Amino-acid biosynthesis; L-threonine biosynthesis; L-threonine from L-aspartate: step 4/5.</text>
</comment>
<dbReference type="Gene3D" id="3.30.200.20">
    <property type="entry name" value="Phosphorylase Kinase, domain 1"/>
    <property type="match status" value="1"/>
</dbReference>
<dbReference type="AlphaFoldDB" id="A0A1R4EH96"/>
<feature type="domain" description="DUF7336" evidence="10">
    <location>
        <begin position="341"/>
        <end position="399"/>
    </location>
</feature>
<dbReference type="HAMAP" id="MF_00301">
    <property type="entry name" value="Homoser_kinase_2"/>
    <property type="match status" value="1"/>
</dbReference>
<dbReference type="InterPro" id="IPR005280">
    <property type="entry name" value="Homoserine_kinase_II"/>
</dbReference>
<evidence type="ECO:0000259" key="10">
    <source>
        <dbReference type="Pfam" id="PF24024"/>
    </source>
</evidence>
<dbReference type="NCBIfam" id="NF003558">
    <property type="entry name" value="PRK05231.1"/>
    <property type="match status" value="1"/>
</dbReference>
<evidence type="ECO:0000256" key="6">
    <source>
        <dbReference type="ARBA" id="ARBA00022840"/>
    </source>
</evidence>
<dbReference type="InterPro" id="IPR002575">
    <property type="entry name" value="Aminoglycoside_PTrfase"/>
</dbReference>
<name>A0A1R4EH96_9GAMM</name>
<dbReference type="EC" id="2.7.1.39" evidence="8"/>
<evidence type="ECO:0000256" key="5">
    <source>
        <dbReference type="ARBA" id="ARBA00022777"/>
    </source>
</evidence>
<dbReference type="CDD" id="cd05153">
    <property type="entry name" value="HomoserineK_II"/>
    <property type="match status" value="1"/>
</dbReference>
<sequence length="403" mass="45244">MSVYTHLSDDQFTDFCQMFGVSFAKAIPITQGIKNSNWFIQTTEDSADSPSYVFTLFEERPPEDIAKMATILNRLKDTLPVAAPLAKVAPDADGSSPYMALYEGKAITLVPCLSGGHPKHTTADMCYSMGEALATLHNVLQSLTPAEDYGVPLYPWDQVRDREIQFMPADEAKLMTDIWQGYESLPLDSLPKGLCHLDMFADNTLWDLTDGHEKLTGLLDFTEVSVEHYVMDIAITINDFCTTWGEANDSETVNFNTEKKQAFIKGYQSKRPLSTAEQQALPVMLAMAAVTFWLLRLNVIYYNREQGRTGDSIMVKNPDLMKRLAAYHWIQVEKLRDQQQTVYVLQYASTNSKVIGVFTTEQQAQAAIEQLKDKPGFKETPNAFEITAYPLGEVNWMSGFGEA</sequence>
<dbReference type="RefSeq" id="WP_077449165.1">
    <property type="nucleotide sequence ID" value="NZ_FUGD01000104.1"/>
</dbReference>
<keyword evidence="2 8" id="KW-0808">Transferase</keyword>
<keyword evidence="5 8" id="KW-0418">Kinase</keyword>
<gene>
    <name evidence="8 11" type="primary">thrB</name>
    <name evidence="11" type="ORF">A1019T_01763</name>
</gene>
<evidence type="ECO:0000313" key="12">
    <source>
        <dbReference type="Proteomes" id="UP000188169"/>
    </source>
</evidence>
<comment type="catalytic activity">
    <reaction evidence="8">
        <text>L-homoserine + ATP = O-phospho-L-homoserine + ADP + H(+)</text>
        <dbReference type="Rhea" id="RHEA:13985"/>
        <dbReference type="ChEBI" id="CHEBI:15378"/>
        <dbReference type="ChEBI" id="CHEBI:30616"/>
        <dbReference type="ChEBI" id="CHEBI:57476"/>
        <dbReference type="ChEBI" id="CHEBI:57590"/>
        <dbReference type="ChEBI" id="CHEBI:456216"/>
        <dbReference type="EC" id="2.7.1.39"/>
    </reaction>
</comment>
<reference evidence="12" key="1">
    <citation type="submission" date="2017-02" db="EMBL/GenBank/DDBJ databases">
        <authorList>
            <person name="Mornico D."/>
        </authorList>
    </citation>
    <scope>NUCLEOTIDE SEQUENCE [LARGE SCALE GENOMIC DNA]</scope>
</reference>
<dbReference type="Gene3D" id="3.90.1200.10">
    <property type="match status" value="1"/>
</dbReference>
<dbReference type="GO" id="GO:0005524">
    <property type="term" value="F:ATP binding"/>
    <property type="evidence" value="ECO:0007669"/>
    <property type="project" value="UniProtKB-KW"/>
</dbReference>
<dbReference type="InterPro" id="IPR011009">
    <property type="entry name" value="Kinase-like_dom_sf"/>
</dbReference>
<evidence type="ECO:0000256" key="3">
    <source>
        <dbReference type="ARBA" id="ARBA00022697"/>
    </source>
</evidence>
<dbReference type="GO" id="GO:0009088">
    <property type="term" value="P:threonine biosynthetic process"/>
    <property type="evidence" value="ECO:0007669"/>
    <property type="project" value="UniProtKB-UniRule"/>
</dbReference>
<evidence type="ECO:0000256" key="4">
    <source>
        <dbReference type="ARBA" id="ARBA00022741"/>
    </source>
</evidence>
<dbReference type="Pfam" id="PF01636">
    <property type="entry name" value="APH"/>
    <property type="match status" value="1"/>
</dbReference>
<keyword evidence="4 8" id="KW-0547">Nucleotide-binding</keyword>
<comment type="similarity">
    <text evidence="7 8">Belongs to the pseudomonas-type ThrB family.</text>
</comment>
<keyword evidence="6 8" id="KW-0067">ATP-binding</keyword>
<evidence type="ECO:0000313" key="11">
    <source>
        <dbReference type="EMBL" id="SJM37779.1"/>
    </source>
</evidence>